<reference evidence="5 6" key="1">
    <citation type="journal article" date="2019" name="Int. J. Syst. Evol. Microbiol.">
        <title>Methanofervidicoccus abyssi gen. nov., sp. nov., a hydrogenotrophic methanogen, isolated from a hydrothermal vent chimney in the Mid-Cayman Spreading Center, the Caribbean Sea.</title>
        <authorList>
            <person name="Sakai S."/>
            <person name="Takaki Y."/>
            <person name="Miyazaki M."/>
            <person name="Ogawara M."/>
            <person name="Yanagawa K."/>
            <person name="Miyazaki J."/>
            <person name="Takai K."/>
        </authorList>
    </citation>
    <scope>NUCLEOTIDE SEQUENCE [LARGE SCALE GENOMIC DNA]</scope>
    <source>
        <strain evidence="5 6">HHB</strain>
    </source>
</reference>
<dbReference type="CDD" id="cd17784">
    <property type="entry name" value="CBS_pair_Euryarchaeota"/>
    <property type="match status" value="1"/>
</dbReference>
<sequence>MGDLERYLTSTPVKEIMATDVIYVYPEEGIVKAFEKLLKYRISCLPVVDRDGKIVGIVTTTDIGHNLIEDRYTLDTTVGDVMTKEVVTIKPDEPVINAIKKMDEYGGKEEIINQLPVVDENRELVGIVSDGDIIRFISRCIKNTAH</sequence>
<evidence type="ECO:0000313" key="5">
    <source>
        <dbReference type="EMBL" id="GBF36594.1"/>
    </source>
</evidence>
<evidence type="ECO:0000313" key="6">
    <source>
        <dbReference type="Proteomes" id="UP000290527"/>
    </source>
</evidence>
<dbReference type="PANTHER" id="PTHR43080:SF2">
    <property type="entry name" value="CBS DOMAIN-CONTAINING PROTEIN"/>
    <property type="match status" value="1"/>
</dbReference>
<dbReference type="PANTHER" id="PTHR43080">
    <property type="entry name" value="CBS DOMAIN-CONTAINING PROTEIN CBSX3, MITOCHONDRIAL"/>
    <property type="match status" value="1"/>
</dbReference>
<evidence type="ECO:0000256" key="2">
    <source>
        <dbReference type="ARBA" id="ARBA00023122"/>
    </source>
</evidence>
<accession>A0A401HQP6</accession>
<dbReference type="Pfam" id="PF00571">
    <property type="entry name" value="CBS"/>
    <property type="match status" value="2"/>
</dbReference>
<dbReference type="RefSeq" id="WP_131007354.1">
    <property type="nucleotide sequence ID" value="NZ_BFAX01000003.1"/>
</dbReference>
<keyword evidence="6" id="KW-1185">Reference proteome</keyword>
<dbReference type="InterPro" id="IPR000644">
    <property type="entry name" value="CBS_dom"/>
</dbReference>
<name>A0A401HQP6_9EURY</name>
<dbReference type="InterPro" id="IPR051257">
    <property type="entry name" value="Diverse_CBS-Domain"/>
</dbReference>
<protein>
    <recommendedName>
        <fullName evidence="4">CBS domain-containing protein</fullName>
    </recommendedName>
</protein>
<dbReference type="Proteomes" id="UP000290527">
    <property type="component" value="Unassembled WGS sequence"/>
</dbReference>
<proteinExistence type="predicted"/>
<dbReference type="InterPro" id="IPR046342">
    <property type="entry name" value="CBS_dom_sf"/>
</dbReference>
<feature type="domain" description="CBS" evidence="4">
    <location>
        <begin position="82"/>
        <end position="146"/>
    </location>
</feature>
<keyword evidence="2 3" id="KW-0129">CBS domain</keyword>
<dbReference type="SMART" id="SM00116">
    <property type="entry name" value="CBS"/>
    <property type="match status" value="2"/>
</dbReference>
<dbReference type="Gene3D" id="3.10.580.10">
    <property type="entry name" value="CBS-domain"/>
    <property type="match status" value="1"/>
</dbReference>
<evidence type="ECO:0000259" key="4">
    <source>
        <dbReference type="PROSITE" id="PS51371"/>
    </source>
</evidence>
<dbReference type="PROSITE" id="PS51371">
    <property type="entry name" value="CBS"/>
    <property type="match status" value="2"/>
</dbReference>
<dbReference type="AlphaFoldDB" id="A0A401HQP6"/>
<dbReference type="SUPFAM" id="SSF54631">
    <property type="entry name" value="CBS-domain pair"/>
    <property type="match status" value="1"/>
</dbReference>
<gene>
    <name evidence="5" type="ORF">MHHB_P0824</name>
</gene>
<feature type="domain" description="CBS" evidence="4">
    <location>
        <begin position="17"/>
        <end position="73"/>
    </location>
</feature>
<keyword evidence="1" id="KW-0677">Repeat</keyword>
<evidence type="ECO:0000256" key="3">
    <source>
        <dbReference type="PROSITE-ProRule" id="PRU00703"/>
    </source>
</evidence>
<evidence type="ECO:0000256" key="1">
    <source>
        <dbReference type="ARBA" id="ARBA00022737"/>
    </source>
</evidence>
<dbReference type="EMBL" id="BFAX01000003">
    <property type="protein sequence ID" value="GBF36594.1"/>
    <property type="molecule type" value="Genomic_DNA"/>
</dbReference>
<comment type="caution">
    <text evidence="5">The sequence shown here is derived from an EMBL/GenBank/DDBJ whole genome shotgun (WGS) entry which is preliminary data.</text>
</comment>
<dbReference type="OrthoDB" id="8919at2157"/>
<organism evidence="5 6">
    <name type="scientific">Methanofervidicoccus abyssi</name>
    <dbReference type="NCBI Taxonomy" id="2082189"/>
    <lineage>
        <taxon>Archaea</taxon>
        <taxon>Methanobacteriati</taxon>
        <taxon>Methanobacteriota</taxon>
        <taxon>Methanomada group</taxon>
        <taxon>Methanococci</taxon>
        <taxon>Methanococcales</taxon>
        <taxon>Methanofervidicoccus</taxon>
    </lineage>
</organism>